<evidence type="ECO:0000313" key="3">
    <source>
        <dbReference type="Proteomes" id="UP000027936"/>
    </source>
</evidence>
<proteinExistence type="predicted"/>
<comment type="caution">
    <text evidence="2">The sequence shown here is derived from an EMBL/GenBank/DDBJ whole genome shotgun (WGS) entry which is preliminary data.</text>
</comment>
<dbReference type="PATRIC" id="fig|1348973.3.peg.18"/>
<dbReference type="Proteomes" id="UP000027936">
    <property type="component" value="Unassembled WGS sequence"/>
</dbReference>
<protein>
    <submittedName>
        <fullName evidence="2">YtkA</fullName>
    </submittedName>
</protein>
<dbReference type="EMBL" id="JJRY01000001">
    <property type="protein sequence ID" value="KEF40010.1"/>
    <property type="molecule type" value="Genomic_DNA"/>
</dbReference>
<dbReference type="AlphaFoldDB" id="A0A072P3E4"/>
<evidence type="ECO:0000259" key="1">
    <source>
        <dbReference type="Pfam" id="PF13115"/>
    </source>
</evidence>
<name>A0A072P3E4_SCHAZ</name>
<dbReference type="InterPro" id="IPR032693">
    <property type="entry name" value="YtkA-like_dom"/>
</dbReference>
<dbReference type="RefSeq" id="WP_035192319.1">
    <property type="nucleotide sequence ID" value="NZ_JJRY01000001.1"/>
</dbReference>
<reference evidence="2 3" key="1">
    <citation type="submission" date="2014-04" db="EMBL/GenBank/DDBJ databases">
        <title>Draft genome sequence of Bacillus azotoformans MEV2011, a (co-) denitrifying strain unable to grow in the presence of oxygen.</title>
        <authorList>
            <person name="Nielsen M."/>
            <person name="Schreiber L."/>
            <person name="Finster K."/>
            <person name="Schramm A."/>
        </authorList>
    </citation>
    <scope>NUCLEOTIDE SEQUENCE [LARGE SCALE GENOMIC DNA]</scope>
    <source>
        <strain evidence="2 3">MEV2011</strain>
    </source>
</reference>
<evidence type="ECO:0000313" key="2">
    <source>
        <dbReference type="EMBL" id="KEF40010.1"/>
    </source>
</evidence>
<dbReference type="OrthoDB" id="2475673at2"/>
<accession>A0A072P3E4</accession>
<sequence>MKKIVTFLMGLFVLAGCSGGGNYNVEVAEAPVYKPDHTPAAVSFKISEGEKAAEGLEVKALFEMEKMDHGSIEVTLQDQGEGLYGGEVALPMGGDWQALLTIKNGSKTAEQLVKFTVEEPVATVTTLPEGVVATVNGEEISDEDIKFYEAINTIQIEMYREADKAKYQGKELEEAMKYWDAQVAAAKNKNTLLTQVIRLRAMALLAEEKGHKASADEIQAKLNETKNSYRNSEVAGKLIKEYGEEKFWSIQEKQQKSIVLVSKVQQDVINNVKEANPKAESKEINMLAEKKYEELLVSQVGTLDIKLNKS</sequence>
<organism evidence="2 3">
    <name type="scientific">Schinkia azotoformans MEV2011</name>
    <dbReference type="NCBI Taxonomy" id="1348973"/>
    <lineage>
        <taxon>Bacteria</taxon>
        <taxon>Bacillati</taxon>
        <taxon>Bacillota</taxon>
        <taxon>Bacilli</taxon>
        <taxon>Bacillales</taxon>
        <taxon>Bacillaceae</taxon>
        <taxon>Calidifontibacillus/Schinkia group</taxon>
        <taxon>Schinkia</taxon>
    </lineage>
</organism>
<gene>
    <name evidence="2" type="ORF">M670_00020</name>
</gene>
<feature type="domain" description="YtkA-like" evidence="1">
    <location>
        <begin position="22"/>
        <end position="97"/>
    </location>
</feature>
<dbReference type="Pfam" id="PF13115">
    <property type="entry name" value="YtkA"/>
    <property type="match status" value="1"/>
</dbReference>
<dbReference type="PROSITE" id="PS51257">
    <property type="entry name" value="PROKAR_LIPOPROTEIN"/>
    <property type="match status" value="1"/>
</dbReference>